<sequence length="126" mass="14274">YTLSLLKNRFIEEQNSSERTLMSGRRYWDKLTPIHKWWRNFIAYGSSSPESQGASLGENVVSYGENFVGIFRLFAHGWIPILILVSHLRESGKMLLDVCASSHSPTGCFPYSFSLPLDYSCFSPSG</sequence>
<dbReference type="AlphaFoldDB" id="A0AAD7ZEX5"/>
<accession>A0AAD7ZEX5</accession>
<evidence type="ECO:0000313" key="1">
    <source>
        <dbReference type="EMBL" id="KAJ9579339.1"/>
    </source>
</evidence>
<evidence type="ECO:0000313" key="2">
    <source>
        <dbReference type="Proteomes" id="UP001233999"/>
    </source>
</evidence>
<feature type="non-terminal residue" evidence="1">
    <location>
        <position position="126"/>
    </location>
</feature>
<dbReference type="EMBL" id="JASPKZ010008496">
    <property type="protein sequence ID" value="KAJ9579339.1"/>
    <property type="molecule type" value="Genomic_DNA"/>
</dbReference>
<gene>
    <name evidence="1" type="ORF">L9F63_024554</name>
</gene>
<protein>
    <submittedName>
        <fullName evidence="1">Uncharacterized protein</fullName>
    </submittedName>
</protein>
<dbReference type="Proteomes" id="UP001233999">
    <property type="component" value="Unassembled WGS sequence"/>
</dbReference>
<keyword evidence="2" id="KW-1185">Reference proteome</keyword>
<name>A0AAD7ZEX5_DIPPU</name>
<proteinExistence type="predicted"/>
<organism evidence="1 2">
    <name type="scientific">Diploptera punctata</name>
    <name type="common">Pacific beetle cockroach</name>
    <dbReference type="NCBI Taxonomy" id="6984"/>
    <lineage>
        <taxon>Eukaryota</taxon>
        <taxon>Metazoa</taxon>
        <taxon>Ecdysozoa</taxon>
        <taxon>Arthropoda</taxon>
        <taxon>Hexapoda</taxon>
        <taxon>Insecta</taxon>
        <taxon>Pterygota</taxon>
        <taxon>Neoptera</taxon>
        <taxon>Polyneoptera</taxon>
        <taxon>Dictyoptera</taxon>
        <taxon>Blattodea</taxon>
        <taxon>Blaberoidea</taxon>
        <taxon>Blaberidae</taxon>
        <taxon>Diplopterinae</taxon>
        <taxon>Diploptera</taxon>
    </lineage>
</organism>
<reference evidence="1" key="2">
    <citation type="submission" date="2023-05" db="EMBL/GenBank/DDBJ databases">
        <authorList>
            <person name="Fouks B."/>
        </authorList>
    </citation>
    <scope>NUCLEOTIDE SEQUENCE</scope>
    <source>
        <strain evidence="1">Stay&amp;Tobe</strain>
        <tissue evidence="1">Testes</tissue>
    </source>
</reference>
<reference evidence="1" key="1">
    <citation type="journal article" date="2023" name="IScience">
        <title>Live-bearing cockroach genome reveals convergent evolutionary mechanisms linked to viviparity in insects and beyond.</title>
        <authorList>
            <person name="Fouks B."/>
            <person name="Harrison M.C."/>
            <person name="Mikhailova A.A."/>
            <person name="Marchal E."/>
            <person name="English S."/>
            <person name="Carruthers M."/>
            <person name="Jennings E.C."/>
            <person name="Chiamaka E.L."/>
            <person name="Frigard R.A."/>
            <person name="Pippel M."/>
            <person name="Attardo G.M."/>
            <person name="Benoit J.B."/>
            <person name="Bornberg-Bauer E."/>
            <person name="Tobe S.S."/>
        </authorList>
    </citation>
    <scope>NUCLEOTIDE SEQUENCE</scope>
    <source>
        <strain evidence="1">Stay&amp;Tobe</strain>
    </source>
</reference>
<feature type="non-terminal residue" evidence="1">
    <location>
        <position position="1"/>
    </location>
</feature>
<comment type="caution">
    <text evidence="1">The sequence shown here is derived from an EMBL/GenBank/DDBJ whole genome shotgun (WGS) entry which is preliminary data.</text>
</comment>